<dbReference type="PANTHER" id="PTHR43552:SF1">
    <property type="entry name" value="DIAMINOBUTYRATE--2-OXOGLUTARATE AMINOTRANSFERASE"/>
    <property type="match status" value="1"/>
</dbReference>
<keyword evidence="7 16" id="KW-0032">Aminotransferase</keyword>
<evidence type="ECO:0000256" key="3">
    <source>
        <dbReference type="ARBA" id="ARBA00004946"/>
    </source>
</evidence>
<evidence type="ECO:0000256" key="7">
    <source>
        <dbReference type="ARBA" id="ARBA00022576"/>
    </source>
</evidence>
<evidence type="ECO:0000256" key="11">
    <source>
        <dbReference type="ARBA" id="ARBA00030665"/>
    </source>
</evidence>
<evidence type="ECO:0000313" key="16">
    <source>
        <dbReference type="EMBL" id="MFC5723688.1"/>
    </source>
</evidence>
<dbReference type="EC" id="2.6.1.76" evidence="5"/>
<dbReference type="InterPro" id="IPR004637">
    <property type="entry name" value="Dat"/>
</dbReference>
<name>A0ABW0Z6V9_9ACTN</name>
<evidence type="ECO:0000256" key="8">
    <source>
        <dbReference type="ARBA" id="ARBA00022679"/>
    </source>
</evidence>
<evidence type="ECO:0000256" key="6">
    <source>
        <dbReference type="ARBA" id="ARBA00014798"/>
    </source>
</evidence>
<comment type="cofactor">
    <cofactor evidence="1">
        <name>pyridoxal 5'-phosphate</name>
        <dbReference type="ChEBI" id="CHEBI:597326"/>
    </cofactor>
</comment>
<comment type="function">
    <text evidence="2">Catalyzes reversively the conversion of L-aspartate beta-semialdehyde (ASA) to L-2,4-diaminobutyrate (DABA) by transamination with L-glutamate.</text>
</comment>
<protein>
    <recommendedName>
        <fullName evidence="6">Diaminobutyrate--2-oxoglutarate transaminase</fullName>
        <ecNumber evidence="5">2.6.1.76</ecNumber>
    </recommendedName>
    <alternativeName>
        <fullName evidence="11">DABA aminotransferase</fullName>
    </alternativeName>
    <alternativeName>
        <fullName evidence="12">Diaminobutyrate--2-oxoglutarate aminotransferase</fullName>
    </alternativeName>
    <alternativeName>
        <fullName evidence="10">L-2,4-diaminobutyric acid transaminase</fullName>
    </alternativeName>
</protein>
<feature type="compositionally biased region" description="Low complexity" evidence="15">
    <location>
        <begin position="397"/>
        <end position="411"/>
    </location>
</feature>
<dbReference type="EMBL" id="JBHSPB010000019">
    <property type="protein sequence ID" value="MFC5723688.1"/>
    <property type="molecule type" value="Genomic_DNA"/>
</dbReference>
<keyword evidence="17" id="KW-1185">Reference proteome</keyword>
<evidence type="ECO:0000256" key="12">
    <source>
        <dbReference type="ARBA" id="ARBA00031476"/>
    </source>
</evidence>
<evidence type="ECO:0000256" key="1">
    <source>
        <dbReference type="ARBA" id="ARBA00001933"/>
    </source>
</evidence>
<dbReference type="InterPro" id="IPR005814">
    <property type="entry name" value="Aminotrans_3"/>
</dbReference>
<comment type="pathway">
    <text evidence="3">Amine and polyamine biosynthesis; ectoine biosynthesis; L-ectoine from L-aspartate 4-semialdehyde: step 1/3.</text>
</comment>
<dbReference type="PIRSF" id="PIRSF000521">
    <property type="entry name" value="Transaminase_4ab_Lys_Orn"/>
    <property type="match status" value="1"/>
</dbReference>
<dbReference type="Pfam" id="PF00202">
    <property type="entry name" value="Aminotran_3"/>
    <property type="match status" value="2"/>
</dbReference>
<dbReference type="RefSeq" id="WP_390320053.1">
    <property type="nucleotide sequence ID" value="NZ_JBHSPB010000019.1"/>
</dbReference>
<dbReference type="GO" id="GO:0008483">
    <property type="term" value="F:transaminase activity"/>
    <property type="evidence" value="ECO:0007669"/>
    <property type="project" value="UniProtKB-KW"/>
</dbReference>
<dbReference type="PANTHER" id="PTHR43552">
    <property type="entry name" value="DIAMINOBUTYRATE--2-OXOGLUTARATE AMINOTRANSFERASE"/>
    <property type="match status" value="1"/>
</dbReference>
<dbReference type="Gene3D" id="3.90.1150.10">
    <property type="entry name" value="Aspartate Aminotransferase, domain 1"/>
    <property type="match status" value="3"/>
</dbReference>
<comment type="caution">
    <text evidence="16">The sequence shown here is derived from an EMBL/GenBank/DDBJ whole genome shotgun (WGS) entry which is preliminary data.</text>
</comment>
<feature type="region of interest" description="Disordered" evidence="15">
    <location>
        <begin position="483"/>
        <end position="506"/>
    </location>
</feature>
<sequence>MTHTRQQAGVRAGGPGVVAGHGPAPVTRSAAGAVPRRRQAGEGAAHGEALPVVPVRARGLTVEGADGRRYLDCFAAAGALALGHNHPVVLEAMRSVLDSGAPLHVPDLATPVRDAFARELLATLPGELAGSARIRFCGPARADALQAAARLVRAATGREGLPAVDGPWDAARGSTGVRPAGVLVEPVPGEGAVLPVPAARMRRLREAAAAGAVPLVADETRTGVGRTGALWAVGHSGTVPDVMVLSGAVGGGLPLACLVHRSGLDAGCDSPGVFPYQGNQLAMAAGAATLRHVRRNRLAERARELGARMLTRLRGLAGEHTQIAGVSGLGLMLAVEFAEPCPAGVREPVSGGGGAGAYGACCRAGPGGTCRSGGGEGPARTPGAPGALRTPRAAETPHAPVAQPAPGAAPAAPAPDPGRAAARRHAPGTAALVQQECLRRGLIVGLGRRHCEAVRLLPPLTITDEQAEAVLDRLCDAVAAAARTRRTTSTPGTPKEAGAASPAPTP</sequence>
<dbReference type="Gene3D" id="3.40.640.10">
    <property type="entry name" value="Type I PLP-dependent aspartate aminotransferase-like (Major domain)"/>
    <property type="match status" value="2"/>
</dbReference>
<proteinExistence type="inferred from homology"/>
<gene>
    <name evidence="16" type="ORF">ACFP1Z_26340</name>
</gene>
<organism evidence="16 17">
    <name type="scientific">Streptomyces gamaensis</name>
    <dbReference type="NCBI Taxonomy" id="1763542"/>
    <lineage>
        <taxon>Bacteria</taxon>
        <taxon>Bacillati</taxon>
        <taxon>Actinomycetota</taxon>
        <taxon>Actinomycetes</taxon>
        <taxon>Kitasatosporales</taxon>
        <taxon>Streptomycetaceae</taxon>
        <taxon>Streptomyces</taxon>
    </lineage>
</organism>
<feature type="region of interest" description="Disordered" evidence="15">
    <location>
        <begin position="1"/>
        <end position="47"/>
    </location>
</feature>
<evidence type="ECO:0000256" key="2">
    <source>
        <dbReference type="ARBA" id="ARBA00002189"/>
    </source>
</evidence>
<evidence type="ECO:0000256" key="5">
    <source>
        <dbReference type="ARBA" id="ARBA00013155"/>
    </source>
</evidence>
<evidence type="ECO:0000256" key="15">
    <source>
        <dbReference type="SAM" id="MobiDB-lite"/>
    </source>
</evidence>
<dbReference type="InterPro" id="IPR015424">
    <property type="entry name" value="PyrdxlP-dep_Trfase"/>
</dbReference>
<keyword evidence="8" id="KW-0808">Transferase</keyword>
<dbReference type="Proteomes" id="UP001596083">
    <property type="component" value="Unassembled WGS sequence"/>
</dbReference>
<evidence type="ECO:0000256" key="10">
    <source>
        <dbReference type="ARBA" id="ARBA00029744"/>
    </source>
</evidence>
<feature type="region of interest" description="Disordered" evidence="15">
    <location>
        <begin position="370"/>
        <end position="427"/>
    </location>
</feature>
<dbReference type="InterPro" id="IPR015421">
    <property type="entry name" value="PyrdxlP-dep_Trfase_major"/>
</dbReference>
<accession>A0ABW0Z6V9</accession>
<comment type="similarity">
    <text evidence="4 14">Belongs to the class-III pyridoxal-phosphate-dependent aminotransferase family.</text>
</comment>
<evidence type="ECO:0000256" key="14">
    <source>
        <dbReference type="RuleBase" id="RU003560"/>
    </source>
</evidence>
<dbReference type="InterPro" id="IPR015422">
    <property type="entry name" value="PyrdxlP-dep_Trfase_small"/>
</dbReference>
<evidence type="ECO:0000256" key="4">
    <source>
        <dbReference type="ARBA" id="ARBA00008954"/>
    </source>
</evidence>
<evidence type="ECO:0000256" key="13">
    <source>
        <dbReference type="ARBA" id="ARBA00049111"/>
    </source>
</evidence>
<reference evidence="17" key="1">
    <citation type="journal article" date="2019" name="Int. J. Syst. Evol. Microbiol.">
        <title>The Global Catalogue of Microorganisms (GCM) 10K type strain sequencing project: providing services to taxonomists for standard genome sequencing and annotation.</title>
        <authorList>
            <consortium name="The Broad Institute Genomics Platform"/>
            <consortium name="The Broad Institute Genome Sequencing Center for Infectious Disease"/>
            <person name="Wu L."/>
            <person name="Ma J."/>
        </authorList>
    </citation>
    <scope>NUCLEOTIDE SEQUENCE [LARGE SCALE GENOMIC DNA]</scope>
    <source>
        <strain evidence="17">CGMCC 4.7304</strain>
    </source>
</reference>
<dbReference type="SUPFAM" id="SSF53383">
    <property type="entry name" value="PLP-dependent transferases"/>
    <property type="match status" value="2"/>
</dbReference>
<evidence type="ECO:0000256" key="9">
    <source>
        <dbReference type="ARBA" id="ARBA00022898"/>
    </source>
</evidence>
<keyword evidence="9 14" id="KW-0663">Pyridoxal phosphate</keyword>
<evidence type="ECO:0000313" key="17">
    <source>
        <dbReference type="Proteomes" id="UP001596083"/>
    </source>
</evidence>
<comment type="catalytic activity">
    <reaction evidence="13">
        <text>L-2,4-diaminobutanoate + 2-oxoglutarate = L-aspartate 4-semialdehyde + L-glutamate</text>
        <dbReference type="Rhea" id="RHEA:11160"/>
        <dbReference type="ChEBI" id="CHEBI:16810"/>
        <dbReference type="ChEBI" id="CHEBI:29985"/>
        <dbReference type="ChEBI" id="CHEBI:58761"/>
        <dbReference type="ChEBI" id="CHEBI:537519"/>
        <dbReference type="EC" id="2.6.1.76"/>
    </reaction>
</comment>